<dbReference type="AlphaFoldDB" id="M1DWJ2"/>
<protein>
    <submittedName>
        <fullName evidence="2">Uncharacterized protein</fullName>
    </submittedName>
</protein>
<feature type="region of interest" description="Disordered" evidence="1">
    <location>
        <begin position="98"/>
        <end position="122"/>
    </location>
</feature>
<proteinExistence type="predicted"/>
<reference evidence="2" key="2">
    <citation type="submission" date="2015-06" db="UniProtKB">
        <authorList>
            <consortium name="EnsemblPlants"/>
        </authorList>
    </citation>
    <scope>IDENTIFICATION</scope>
    <source>
        <strain evidence="2">DM1-3 516 R44</strain>
    </source>
</reference>
<dbReference type="PaxDb" id="4113-PGSC0003DMT400095538"/>
<keyword evidence="3" id="KW-1185">Reference proteome</keyword>
<accession>M1DWJ2</accession>
<dbReference type="Gramene" id="PGSC0003DMT400095538">
    <property type="protein sequence ID" value="PGSC0003DMT400095538"/>
    <property type="gene ID" value="PGSC0003DMG400045109"/>
</dbReference>
<dbReference type="InParanoid" id="M1DWJ2"/>
<dbReference type="EnsemblPlants" id="PGSC0003DMT400095538">
    <property type="protein sequence ID" value="PGSC0003DMT400095538"/>
    <property type="gene ID" value="PGSC0003DMG400045109"/>
</dbReference>
<organism evidence="2 3">
    <name type="scientific">Solanum tuberosum</name>
    <name type="common">Potato</name>
    <dbReference type="NCBI Taxonomy" id="4113"/>
    <lineage>
        <taxon>Eukaryota</taxon>
        <taxon>Viridiplantae</taxon>
        <taxon>Streptophyta</taxon>
        <taxon>Embryophyta</taxon>
        <taxon>Tracheophyta</taxon>
        <taxon>Spermatophyta</taxon>
        <taxon>Magnoliopsida</taxon>
        <taxon>eudicotyledons</taxon>
        <taxon>Gunneridae</taxon>
        <taxon>Pentapetalae</taxon>
        <taxon>asterids</taxon>
        <taxon>lamiids</taxon>
        <taxon>Solanales</taxon>
        <taxon>Solanaceae</taxon>
        <taxon>Solanoideae</taxon>
        <taxon>Solaneae</taxon>
        <taxon>Solanum</taxon>
    </lineage>
</organism>
<evidence type="ECO:0000313" key="2">
    <source>
        <dbReference type="EnsemblPlants" id="PGSC0003DMT400095538"/>
    </source>
</evidence>
<dbReference type="Proteomes" id="UP000011115">
    <property type="component" value="Unassembled WGS sequence"/>
</dbReference>
<evidence type="ECO:0000256" key="1">
    <source>
        <dbReference type="SAM" id="MobiDB-lite"/>
    </source>
</evidence>
<dbReference type="HOGENOM" id="CLU_2030810_0_0_1"/>
<name>M1DWJ2_SOLTU</name>
<reference evidence="3" key="1">
    <citation type="journal article" date="2011" name="Nature">
        <title>Genome sequence and analysis of the tuber crop potato.</title>
        <authorList>
            <consortium name="The Potato Genome Sequencing Consortium"/>
        </authorList>
    </citation>
    <scope>NUCLEOTIDE SEQUENCE [LARGE SCALE GENOMIC DNA]</scope>
    <source>
        <strain evidence="3">cv. DM1-3 516 R44</strain>
    </source>
</reference>
<sequence length="122" mass="13062">MGPPRRSLHRHMPKASGTVLIAQRKRKLTRDRRRQEKEARRASIVAEELRQQRVRERVVGASTSAPVAEVQPVVKDVVSTTDGAKKLLESTTEGAMIANVGTSEGAPTVGPAGSGKSDPPAC</sequence>
<evidence type="ECO:0000313" key="3">
    <source>
        <dbReference type="Proteomes" id="UP000011115"/>
    </source>
</evidence>